<dbReference type="CDD" id="cd17268">
    <property type="entry name" value="RMtype1_S_Ara36733I_TRD1-CR1_like"/>
    <property type="match status" value="1"/>
</dbReference>
<gene>
    <name evidence="6" type="ORF">NP590_12320</name>
</gene>
<evidence type="ECO:0000313" key="6">
    <source>
        <dbReference type="EMBL" id="MCQ8104892.1"/>
    </source>
</evidence>
<proteinExistence type="inferred from homology"/>
<dbReference type="InterPro" id="IPR044946">
    <property type="entry name" value="Restrct_endonuc_typeI_TRD_sf"/>
</dbReference>
<feature type="region of interest" description="Disordered" evidence="4">
    <location>
        <begin position="420"/>
        <end position="509"/>
    </location>
</feature>
<organism evidence="6 7">
    <name type="scientific">Methylomonas subterranea</name>
    <dbReference type="NCBI Taxonomy" id="2952225"/>
    <lineage>
        <taxon>Bacteria</taxon>
        <taxon>Pseudomonadati</taxon>
        <taxon>Pseudomonadota</taxon>
        <taxon>Gammaproteobacteria</taxon>
        <taxon>Methylococcales</taxon>
        <taxon>Methylococcaceae</taxon>
        <taxon>Methylomonas</taxon>
    </lineage>
</organism>
<dbReference type="GO" id="GO:0016787">
    <property type="term" value="F:hydrolase activity"/>
    <property type="evidence" value="ECO:0007669"/>
    <property type="project" value="UniProtKB-KW"/>
</dbReference>
<evidence type="ECO:0000313" key="7">
    <source>
        <dbReference type="Proteomes" id="UP001524499"/>
    </source>
</evidence>
<keyword evidence="7" id="KW-1185">Reference proteome</keyword>
<sequence length="509" mass="56442">MSSLNFLGKLVDGVSVKWKPIGDALVRTKGTKITAGQMKEIHKDGAPVKIFAGGKTVAFVDFEDIPAKDLNNEPSIIVKSRGVIEFEYYDKPFSHKNEMWSYHSKNDGIHIKYVYHFLKLNEPHFQNIGSKMQMPQIATPDTDKFEIPIPCPENPKKSLEIQAEIVRILDAFTELTAELTAELSMRKKQYNYYRDQLLSFEFPSSGGVPEGRGGRDVEWKTLGEIGEFIRGKRFTKADYVEDGISVIHYGEIYTRYGVFTTRALSQVRSDMAGSLRYAKPGDVVLTDVGETVDDVGKAVAWLGDEKVAIHDHCYAFRHSLNPKFVSYCMQTASFIAEKAKYVARTKVNTLLINGFSKIAIPIPYPNDPEKSLAEQARIVAILDKFDALTNSISEGLPREIALRQKQYEYYRDLLLSFHHPALTGTPPEEGNNPAPAPSEVGNNPAPPPSEEGNNFAPAPSEVGNNLTLMGIHPEAENDFAAPHGSKVQRTQFPSFGGVPEGRGGTEGLA</sequence>
<keyword evidence="6" id="KW-0255">Endonuclease</keyword>
<dbReference type="Gene3D" id="3.90.220.20">
    <property type="entry name" value="DNA methylase specificity domains"/>
    <property type="match status" value="2"/>
</dbReference>
<protein>
    <submittedName>
        <fullName evidence="6">Restriction endonuclease subunit S</fullName>
        <ecNumber evidence="6">3.1.21.-</ecNumber>
    </submittedName>
</protein>
<dbReference type="Proteomes" id="UP001524499">
    <property type="component" value="Unassembled WGS sequence"/>
</dbReference>
<dbReference type="InterPro" id="IPR051212">
    <property type="entry name" value="Type-I_RE_S_subunit"/>
</dbReference>
<reference evidence="6 7" key="1">
    <citation type="submission" date="2022-07" db="EMBL/GenBank/DDBJ databases">
        <title>Methylomonas rivi sp. nov., Methylomonas rosea sp. nov., Methylomonas aureus sp. nov. and Methylomonas subterranea sp. nov., four novel methanotrophs isolated from a freshwater creek and the deep terrestrial subsurface.</title>
        <authorList>
            <person name="Abin C."/>
            <person name="Sankaranarayanan K."/>
            <person name="Garner C."/>
            <person name="Sindelar R."/>
            <person name="Kotary K."/>
            <person name="Garner R."/>
            <person name="Barclay S."/>
            <person name="Lawson P."/>
            <person name="Krumholz L."/>
        </authorList>
    </citation>
    <scope>NUCLEOTIDE SEQUENCE [LARGE SCALE GENOMIC DNA]</scope>
    <source>
        <strain evidence="6 7">SURF-2</strain>
    </source>
</reference>
<feature type="domain" description="Type I restriction modification DNA specificity" evidence="5">
    <location>
        <begin position="216"/>
        <end position="400"/>
    </location>
</feature>
<name>A0ABT1THF8_9GAMM</name>
<dbReference type="EC" id="3.1.21.-" evidence="6"/>
<keyword evidence="2" id="KW-0680">Restriction system</keyword>
<keyword evidence="6" id="KW-0378">Hydrolase</keyword>
<accession>A0ABT1THF8</accession>
<evidence type="ECO:0000256" key="1">
    <source>
        <dbReference type="ARBA" id="ARBA00010923"/>
    </source>
</evidence>
<dbReference type="RefSeq" id="WP_256602720.1">
    <property type="nucleotide sequence ID" value="NZ_JANIBJ010000021.1"/>
</dbReference>
<dbReference type="PANTHER" id="PTHR43140">
    <property type="entry name" value="TYPE-1 RESTRICTION ENZYME ECOKI SPECIFICITY PROTEIN"/>
    <property type="match status" value="1"/>
</dbReference>
<evidence type="ECO:0000256" key="4">
    <source>
        <dbReference type="SAM" id="MobiDB-lite"/>
    </source>
</evidence>
<dbReference type="InterPro" id="IPR000055">
    <property type="entry name" value="Restrct_endonuc_typeI_TRD"/>
</dbReference>
<evidence type="ECO:0000256" key="2">
    <source>
        <dbReference type="ARBA" id="ARBA00022747"/>
    </source>
</evidence>
<dbReference type="EMBL" id="JANIBJ010000021">
    <property type="protein sequence ID" value="MCQ8104892.1"/>
    <property type="molecule type" value="Genomic_DNA"/>
</dbReference>
<dbReference type="SUPFAM" id="SSF116734">
    <property type="entry name" value="DNA methylase specificity domain"/>
    <property type="match status" value="2"/>
</dbReference>
<evidence type="ECO:0000259" key="5">
    <source>
        <dbReference type="Pfam" id="PF01420"/>
    </source>
</evidence>
<comment type="similarity">
    <text evidence="1">Belongs to the type-I restriction system S methylase family.</text>
</comment>
<comment type="caution">
    <text evidence="6">The sequence shown here is derived from an EMBL/GenBank/DDBJ whole genome shotgun (WGS) entry which is preliminary data.</text>
</comment>
<feature type="domain" description="Type I restriction modification DNA specificity" evidence="5">
    <location>
        <begin position="66"/>
        <end position="182"/>
    </location>
</feature>
<feature type="compositionally biased region" description="Low complexity" evidence="4">
    <location>
        <begin position="424"/>
        <end position="433"/>
    </location>
</feature>
<dbReference type="Pfam" id="PF01420">
    <property type="entry name" value="Methylase_S"/>
    <property type="match status" value="2"/>
</dbReference>
<evidence type="ECO:0000256" key="3">
    <source>
        <dbReference type="ARBA" id="ARBA00023125"/>
    </source>
</evidence>
<keyword evidence="6" id="KW-0540">Nuclease</keyword>
<feature type="compositionally biased region" description="Gly residues" evidence="4">
    <location>
        <begin position="498"/>
        <end position="509"/>
    </location>
</feature>
<keyword evidence="3" id="KW-0238">DNA-binding</keyword>
<dbReference type="PANTHER" id="PTHR43140:SF1">
    <property type="entry name" value="TYPE I RESTRICTION ENZYME ECOKI SPECIFICITY SUBUNIT"/>
    <property type="match status" value="1"/>
</dbReference>
<dbReference type="GO" id="GO:0004519">
    <property type="term" value="F:endonuclease activity"/>
    <property type="evidence" value="ECO:0007669"/>
    <property type="project" value="UniProtKB-KW"/>
</dbReference>
<dbReference type="CDD" id="cd17291">
    <property type="entry name" value="RMtype1_S_MgeORF438P-TRD-CR_like"/>
    <property type="match status" value="1"/>
</dbReference>